<dbReference type="EC" id="4.3.1.3" evidence="2"/>
<evidence type="ECO:0000313" key="3">
    <source>
        <dbReference type="Proteomes" id="UP000430146"/>
    </source>
</evidence>
<keyword evidence="1 2" id="KW-0456">Lyase</keyword>
<dbReference type="InterPro" id="IPR024083">
    <property type="entry name" value="Fumarase/histidase_N"/>
</dbReference>
<evidence type="ECO:0000313" key="2">
    <source>
        <dbReference type="EMBL" id="CAA0134753.1"/>
    </source>
</evidence>
<reference evidence="2 3" key="1">
    <citation type="submission" date="2019-11" db="EMBL/GenBank/DDBJ databases">
        <authorList>
            <person name="Holert J."/>
        </authorList>
    </citation>
    <scope>NUCLEOTIDE SEQUENCE [LARGE SCALE GENOMIC DNA]</scope>
    <source>
        <strain evidence="2">BC8_1</strain>
    </source>
</reference>
<accession>A0A5S9R7N8</accession>
<protein>
    <submittedName>
        <fullName evidence="2">Histidine ammonia-lyase</fullName>
        <ecNumber evidence="2">4.3.1.3</ecNumber>
    </submittedName>
</protein>
<sequence>MSETRLDFETTASDRGHEMRDSLVLDGHLSRHALNWAATGPVHIELSPECLKAVDRNRSTLDELVAKGALIYGVTTGVGALMVNDVDLAESAAAQDDLLRSHAAGWGDPLPNHVVRAGVIVRLNGLLRAHSGIRSAVLQRIAHILNSGFVPIVPRSGSLGASGDLAPSAHAFLPLIGDGELLDSSGRRVTGAQVLAELEIAPLTLSYKEGLSLLNGTHFMAGIAAIVAARVEVLLDTADATAAMSTEALLSATSPFDPRVQRLRGGEGQSRTAMNLYNTTFGSEHLTEYCGGRQDPYSTRCVPQVHGSARLGAAFFGQIADNEINAVTDNPLVFADPPHIVSAGNFHGQALALGFDTLRIAVADLASMAERRVFRLLAPSENRGLPAFLGDGRGASSGYMLSQYTAAALLSELRALAYPVSTDNVPTSGGQEDHVSMGMTGALMAMDAIDRLQGILSIELVCATQALDCRGGRAGVGTRAVHELLRAQVPPLGRDRSPAADHEAARQLIESGAVAAIVRNCHQWA</sequence>
<dbReference type="AlphaFoldDB" id="A0A5S9R7N8"/>
<evidence type="ECO:0000256" key="1">
    <source>
        <dbReference type="ARBA" id="ARBA00023239"/>
    </source>
</evidence>
<organism evidence="2 3">
    <name type="scientific">Mycolicibacterium vanbaalenii</name>
    <name type="common">Mycobacterium vanbaalenii</name>
    <dbReference type="NCBI Taxonomy" id="110539"/>
    <lineage>
        <taxon>Bacteria</taxon>
        <taxon>Bacillati</taxon>
        <taxon>Actinomycetota</taxon>
        <taxon>Actinomycetes</taxon>
        <taxon>Mycobacteriales</taxon>
        <taxon>Mycobacteriaceae</taxon>
        <taxon>Mycolicibacterium</taxon>
    </lineage>
</organism>
<name>A0A5S9R7N8_MYCVN</name>
<dbReference type="InterPro" id="IPR008948">
    <property type="entry name" value="L-Aspartase-like"/>
</dbReference>
<dbReference type="CDD" id="cd00332">
    <property type="entry name" value="PAL-HAL"/>
    <property type="match status" value="1"/>
</dbReference>
<dbReference type="OrthoDB" id="9806955at2"/>
<proteinExistence type="predicted"/>
<dbReference type="InterPro" id="IPR001106">
    <property type="entry name" value="Aromatic_Lyase"/>
</dbReference>
<keyword evidence="3" id="KW-1185">Reference proteome</keyword>
<dbReference type="PANTHER" id="PTHR10362">
    <property type="entry name" value="HISTIDINE AMMONIA-LYASE"/>
    <property type="match status" value="1"/>
</dbReference>
<gene>
    <name evidence="2" type="primary">hutH</name>
    <name evidence="2" type="ORF">AELLOGFF_01840</name>
</gene>
<dbReference type="GO" id="GO:0004397">
    <property type="term" value="F:histidine ammonia-lyase activity"/>
    <property type="evidence" value="ECO:0007669"/>
    <property type="project" value="UniProtKB-EC"/>
</dbReference>
<dbReference type="SUPFAM" id="SSF48557">
    <property type="entry name" value="L-aspartase-like"/>
    <property type="match status" value="1"/>
</dbReference>
<dbReference type="Gene3D" id="1.10.275.10">
    <property type="entry name" value="Fumarase/aspartase (N-terminal domain)"/>
    <property type="match status" value="1"/>
</dbReference>
<dbReference type="Proteomes" id="UP000430146">
    <property type="component" value="Unassembled WGS sequence"/>
</dbReference>
<dbReference type="Gene3D" id="1.20.200.10">
    <property type="entry name" value="Fumarase/aspartase (Central domain)"/>
    <property type="match status" value="1"/>
</dbReference>
<dbReference type="EMBL" id="CACSIP010000056">
    <property type="protein sequence ID" value="CAA0134753.1"/>
    <property type="molecule type" value="Genomic_DNA"/>
</dbReference>
<dbReference type="RefSeq" id="WP_159234858.1">
    <property type="nucleotide sequence ID" value="NZ_CACSIP010000056.1"/>
</dbReference>
<dbReference type="Pfam" id="PF00221">
    <property type="entry name" value="Lyase_aromatic"/>
    <property type="match status" value="1"/>
</dbReference>